<dbReference type="Pfam" id="PF07714">
    <property type="entry name" value="PK_Tyr_Ser-Thr"/>
    <property type="match status" value="1"/>
</dbReference>
<evidence type="ECO:0000313" key="3">
    <source>
        <dbReference type="Proteomes" id="UP000006591"/>
    </source>
</evidence>
<dbReference type="AlphaFoldDB" id="A0A0E0IGH3"/>
<dbReference type="SUPFAM" id="SSF56112">
    <property type="entry name" value="Protein kinase-like (PK-like)"/>
    <property type="match status" value="1"/>
</dbReference>
<protein>
    <recommendedName>
        <fullName evidence="1">Serine-threonine/tyrosine-protein kinase catalytic domain-containing protein</fullName>
    </recommendedName>
</protein>
<dbReference type="Gramene" id="ONIVA09G01490.3">
    <property type="protein sequence ID" value="ONIVA09G01490.3"/>
    <property type="gene ID" value="ONIVA09G01490"/>
</dbReference>
<evidence type="ECO:0000313" key="2">
    <source>
        <dbReference type="EnsemblPlants" id="ONIVA09G01490.3"/>
    </source>
</evidence>
<name>A0A0E0IGH3_ORYNI</name>
<dbReference type="Proteomes" id="UP000006591">
    <property type="component" value="Chromosome 9"/>
</dbReference>
<dbReference type="EnsemblPlants" id="ONIVA09G01490.3">
    <property type="protein sequence ID" value="ONIVA09G01490.3"/>
    <property type="gene ID" value="ONIVA09G01490"/>
</dbReference>
<reference evidence="2" key="2">
    <citation type="submission" date="2018-04" db="EMBL/GenBank/DDBJ databases">
        <title>OnivRS2 (Oryza nivara Reference Sequence Version 2).</title>
        <authorList>
            <person name="Zhang J."/>
            <person name="Kudrna D."/>
            <person name="Lee S."/>
            <person name="Talag J."/>
            <person name="Rajasekar S."/>
            <person name="Welchert J."/>
            <person name="Hsing Y.-I."/>
            <person name="Wing R.A."/>
        </authorList>
    </citation>
    <scope>NUCLEOTIDE SEQUENCE [LARGE SCALE GENOMIC DNA]</scope>
    <source>
        <strain evidence="2">SL10</strain>
    </source>
</reference>
<reference evidence="2" key="1">
    <citation type="submission" date="2015-04" db="UniProtKB">
        <authorList>
            <consortium name="EnsemblPlants"/>
        </authorList>
    </citation>
    <scope>IDENTIFICATION</scope>
    <source>
        <strain evidence="2">SL10</strain>
    </source>
</reference>
<proteinExistence type="predicted"/>
<dbReference type="InterPro" id="IPR001245">
    <property type="entry name" value="Ser-Thr/Tyr_kinase_cat_dom"/>
</dbReference>
<feature type="domain" description="Serine-threonine/tyrosine-protein kinase catalytic" evidence="1">
    <location>
        <begin position="38"/>
        <end position="137"/>
    </location>
</feature>
<dbReference type="PANTHER" id="PTHR48055">
    <property type="entry name" value="LEUCINE-RICH REPEAT RECEPTOR PROTEIN KINASE EMS1"/>
    <property type="match status" value="1"/>
</dbReference>
<evidence type="ECO:0000259" key="1">
    <source>
        <dbReference type="Pfam" id="PF07714"/>
    </source>
</evidence>
<organism evidence="2">
    <name type="scientific">Oryza nivara</name>
    <name type="common">Indian wild rice</name>
    <name type="synonym">Oryza sativa f. spontanea</name>
    <dbReference type="NCBI Taxonomy" id="4536"/>
    <lineage>
        <taxon>Eukaryota</taxon>
        <taxon>Viridiplantae</taxon>
        <taxon>Streptophyta</taxon>
        <taxon>Embryophyta</taxon>
        <taxon>Tracheophyta</taxon>
        <taxon>Spermatophyta</taxon>
        <taxon>Magnoliopsida</taxon>
        <taxon>Liliopsida</taxon>
        <taxon>Poales</taxon>
        <taxon>Poaceae</taxon>
        <taxon>BOP clade</taxon>
        <taxon>Oryzoideae</taxon>
        <taxon>Oryzeae</taxon>
        <taxon>Oryzinae</taxon>
        <taxon>Oryza</taxon>
    </lineage>
</organism>
<dbReference type="InterPro" id="IPR011009">
    <property type="entry name" value="Kinase-like_dom_sf"/>
</dbReference>
<dbReference type="GO" id="GO:0016020">
    <property type="term" value="C:membrane"/>
    <property type="evidence" value="ECO:0007669"/>
    <property type="project" value="TreeGrafter"/>
</dbReference>
<dbReference type="InterPro" id="IPR051564">
    <property type="entry name" value="LRR_receptor-like_kinase"/>
</dbReference>
<dbReference type="Gene3D" id="1.10.510.10">
    <property type="entry name" value="Transferase(Phosphotransferase) domain 1"/>
    <property type="match status" value="1"/>
</dbReference>
<accession>A0A0E0IGH3</accession>
<dbReference type="PANTHER" id="PTHR48055:SF64">
    <property type="entry name" value="PROTEIN KINASE DOMAIN-CONTAINING PROTEIN"/>
    <property type="match status" value="1"/>
</dbReference>
<keyword evidence="3" id="KW-1185">Reference proteome</keyword>
<sequence>MPAGRGRRLAALRLRRAALAWEKRGEMSGGAGYGMGCQISTGGDVYSFGVLLLEMLTGKQPTDDTFADGVSIHNFIDSMFPDRVAEILDPYMMHEEHLVYPAEWFEACIKPLVALGLSCSMVSPKDRPGMQDVCAKLCAVKETFLQFGDFSL</sequence>
<dbReference type="HOGENOM" id="CLU_000288_21_9_1"/>
<dbReference type="GO" id="GO:0004672">
    <property type="term" value="F:protein kinase activity"/>
    <property type="evidence" value="ECO:0007669"/>
    <property type="project" value="InterPro"/>
</dbReference>